<accession>A0A1G9WHC5</accession>
<gene>
    <name evidence="1" type="ORF">SAMN04487766_107140</name>
</gene>
<name>A0A1G9WHC5_9ACTO</name>
<reference evidence="1 2" key="1">
    <citation type="submission" date="2016-10" db="EMBL/GenBank/DDBJ databases">
        <authorList>
            <person name="de Groot N.N."/>
        </authorList>
    </citation>
    <scope>NUCLEOTIDE SEQUENCE [LARGE SCALE GENOMIC DNA]</scope>
    <source>
        <strain evidence="1 2">KPR-7B</strain>
    </source>
</reference>
<organism evidence="1 2">
    <name type="scientific">Actinomyces ruminicola</name>
    <dbReference type="NCBI Taxonomy" id="332524"/>
    <lineage>
        <taxon>Bacteria</taxon>
        <taxon>Bacillati</taxon>
        <taxon>Actinomycetota</taxon>
        <taxon>Actinomycetes</taxon>
        <taxon>Actinomycetales</taxon>
        <taxon>Actinomycetaceae</taxon>
        <taxon>Actinomyces</taxon>
    </lineage>
</organism>
<proteinExistence type="predicted"/>
<dbReference type="EMBL" id="FNHU01000007">
    <property type="protein sequence ID" value="SDM83880.1"/>
    <property type="molecule type" value="Genomic_DNA"/>
</dbReference>
<evidence type="ECO:0000313" key="2">
    <source>
        <dbReference type="Proteomes" id="UP000199671"/>
    </source>
</evidence>
<evidence type="ECO:0000313" key="1">
    <source>
        <dbReference type="EMBL" id="SDM83880.1"/>
    </source>
</evidence>
<sequence>MTLMAVMGSSSVLVLLKAAESRRRTARGLSSIKTLARAPAPMSNVPHGEVRFIVRA</sequence>
<dbReference type="Proteomes" id="UP000199671">
    <property type="component" value="Unassembled WGS sequence"/>
</dbReference>
<protein>
    <submittedName>
        <fullName evidence="1">Uncharacterized protein</fullName>
    </submittedName>
</protein>
<dbReference type="AlphaFoldDB" id="A0A1G9WHC5"/>